<organism evidence="2 3">
    <name type="scientific">Albibacterium profundi</name>
    <dbReference type="NCBI Taxonomy" id="3134906"/>
    <lineage>
        <taxon>Bacteria</taxon>
        <taxon>Pseudomonadati</taxon>
        <taxon>Bacteroidota</taxon>
        <taxon>Sphingobacteriia</taxon>
        <taxon>Sphingobacteriales</taxon>
        <taxon>Sphingobacteriaceae</taxon>
        <taxon>Albibacterium</taxon>
    </lineage>
</organism>
<dbReference type="Proteomes" id="UP001580928">
    <property type="component" value="Unassembled WGS sequence"/>
</dbReference>
<gene>
    <name evidence="2" type="ORF">WKR92_11150</name>
</gene>
<keyword evidence="3" id="KW-1185">Reference proteome</keyword>
<accession>A0ABV5CFS4</accession>
<dbReference type="RefSeq" id="WP_375557895.1">
    <property type="nucleotide sequence ID" value="NZ_JBBVGT010000002.1"/>
</dbReference>
<proteinExistence type="predicted"/>
<reference evidence="2 3" key="1">
    <citation type="submission" date="2024-04" db="EMBL/GenBank/DDBJ databases">
        <title>Albibacterium profundi sp. nov., isolated from sediment of the Challenger Deep of Mariana Trench.</title>
        <authorList>
            <person name="Wang Y."/>
        </authorList>
    </citation>
    <scope>NUCLEOTIDE SEQUENCE [LARGE SCALE GENOMIC DNA]</scope>
    <source>
        <strain evidence="2 3">RHL897</strain>
    </source>
</reference>
<evidence type="ECO:0000313" key="3">
    <source>
        <dbReference type="Proteomes" id="UP001580928"/>
    </source>
</evidence>
<name>A0ABV5CFS4_9SPHI</name>
<protein>
    <submittedName>
        <fullName evidence="2">TerB family tellurite resistance protein</fullName>
    </submittedName>
</protein>
<feature type="signal peptide" evidence="1">
    <location>
        <begin position="1"/>
        <end position="19"/>
    </location>
</feature>
<keyword evidence="1" id="KW-0732">Signal</keyword>
<dbReference type="EMBL" id="JBBVGT010000002">
    <property type="protein sequence ID" value="MFB5946389.1"/>
    <property type="molecule type" value="Genomic_DNA"/>
</dbReference>
<comment type="caution">
    <text evidence="2">The sequence shown here is derived from an EMBL/GenBank/DDBJ whole genome shotgun (WGS) entry which is preliminary data.</text>
</comment>
<sequence length="210" mass="24066">MKGIYIMLILTGLATTANAQTAEVQQLLLNYEKLRQLKNILSDMKKGYEVVSKGYTAIKNISEGNFNIHDAFINGLSSVSPVVKNHRRVADIIRYQKSIVQEYRSAFRRFKSSGSFSVEELDYMGKVYSGLFKRSLKSLDALANVITSSKLSMTDAERLKAIDRIFAETQDKFQFLRSFNRNTMILAIQRSRESRDVESSRRLFELNPKQ</sequence>
<evidence type="ECO:0000256" key="1">
    <source>
        <dbReference type="SAM" id="SignalP"/>
    </source>
</evidence>
<feature type="chain" id="PRO_5045336361" evidence="1">
    <location>
        <begin position="20"/>
        <end position="210"/>
    </location>
</feature>
<evidence type="ECO:0000313" key="2">
    <source>
        <dbReference type="EMBL" id="MFB5946389.1"/>
    </source>
</evidence>